<evidence type="ECO:0000313" key="7">
    <source>
        <dbReference type="Proteomes" id="UP000386847"/>
    </source>
</evidence>
<dbReference type="PANTHER" id="PTHR43785">
    <property type="entry name" value="GAMMA-GLUTAMYLPUTRESCINE SYNTHETASE"/>
    <property type="match status" value="1"/>
</dbReference>
<dbReference type="AlphaFoldDB" id="A0A5Q2FBX9"/>
<gene>
    <name evidence="6" type="ORF">Rai3103_13950</name>
</gene>
<comment type="similarity">
    <text evidence="1 3 4">Belongs to the glutamine synthetase family.</text>
</comment>
<proteinExistence type="inferred from homology"/>
<name>A0A5Q2FBX9_9ACTN</name>
<dbReference type="Proteomes" id="UP000386847">
    <property type="component" value="Chromosome"/>
</dbReference>
<evidence type="ECO:0000313" key="6">
    <source>
        <dbReference type="EMBL" id="QGF24560.1"/>
    </source>
</evidence>
<dbReference type="RefSeq" id="WP_153573089.1">
    <property type="nucleotide sequence ID" value="NZ_CP045725.1"/>
</dbReference>
<dbReference type="PANTHER" id="PTHR43785:SF12">
    <property type="entry name" value="TYPE-1 GLUTAMINE SYNTHETASE 2"/>
    <property type="match status" value="1"/>
</dbReference>
<dbReference type="EMBL" id="CP045725">
    <property type="protein sequence ID" value="QGF24560.1"/>
    <property type="molecule type" value="Genomic_DNA"/>
</dbReference>
<accession>A0A5Q2FBX9</accession>
<feature type="domain" description="GS catalytic" evidence="5">
    <location>
        <begin position="125"/>
        <end position="460"/>
    </location>
</feature>
<evidence type="ECO:0000256" key="4">
    <source>
        <dbReference type="RuleBase" id="RU000384"/>
    </source>
</evidence>
<dbReference type="Gene3D" id="3.10.20.70">
    <property type="entry name" value="Glutamine synthetase, N-terminal domain"/>
    <property type="match status" value="1"/>
</dbReference>
<dbReference type="InterPro" id="IPR036651">
    <property type="entry name" value="Gln_synt_N_sf"/>
</dbReference>
<dbReference type="GO" id="GO:0004356">
    <property type="term" value="F:glutamine synthetase activity"/>
    <property type="evidence" value="ECO:0007669"/>
    <property type="project" value="InterPro"/>
</dbReference>
<dbReference type="SUPFAM" id="SSF55931">
    <property type="entry name" value="Glutamine synthetase/guanido kinase"/>
    <property type="match status" value="1"/>
</dbReference>
<dbReference type="InterPro" id="IPR014746">
    <property type="entry name" value="Gln_synth/guanido_kin_cat_dom"/>
</dbReference>
<dbReference type="InterPro" id="IPR008146">
    <property type="entry name" value="Gln_synth_cat_dom"/>
</dbReference>
<dbReference type="SMART" id="SM01230">
    <property type="entry name" value="Gln-synt_C"/>
    <property type="match status" value="1"/>
</dbReference>
<evidence type="ECO:0000256" key="3">
    <source>
        <dbReference type="PROSITE-ProRule" id="PRU01331"/>
    </source>
</evidence>
<keyword evidence="2" id="KW-0436">Ligase</keyword>
<keyword evidence="7" id="KW-1185">Reference proteome</keyword>
<dbReference type="Gene3D" id="3.30.590.10">
    <property type="entry name" value="Glutamine synthetase/guanido kinase, catalytic domain"/>
    <property type="match status" value="1"/>
</dbReference>
<organism evidence="6 7">
    <name type="scientific">Raineyella fluvialis</name>
    <dbReference type="NCBI Taxonomy" id="2662261"/>
    <lineage>
        <taxon>Bacteria</taxon>
        <taxon>Bacillati</taxon>
        <taxon>Actinomycetota</taxon>
        <taxon>Actinomycetes</taxon>
        <taxon>Propionibacteriales</taxon>
        <taxon>Propionibacteriaceae</taxon>
        <taxon>Raineyella</taxon>
    </lineage>
</organism>
<evidence type="ECO:0000259" key="5">
    <source>
        <dbReference type="PROSITE" id="PS51987"/>
    </source>
</evidence>
<evidence type="ECO:0000256" key="1">
    <source>
        <dbReference type="ARBA" id="ARBA00009897"/>
    </source>
</evidence>
<reference evidence="6 7" key="1">
    <citation type="submission" date="2019-10" db="EMBL/GenBank/DDBJ databases">
        <title>Genomic analysis of Raineyella sp. CBA3103.</title>
        <authorList>
            <person name="Roh S.W."/>
        </authorList>
    </citation>
    <scope>NUCLEOTIDE SEQUENCE [LARGE SCALE GENOMIC DNA]</scope>
    <source>
        <strain evidence="6 7">CBA3103</strain>
    </source>
</reference>
<dbReference type="KEGG" id="rain:Rai3103_13950"/>
<sequence>MTAASSDATGSSVPLGTVLDRLEQELRAEGVTWIIGTATNAAGLVLAKSVPVGRLAAFVRSGCGLSPVHRAYGVDGGIADAPFVGRVGDLRLRLDPSGVRVLGDGIAMGPTDTFFQDGTPDPACPRVVLAGVVDDLAEQGLRALIGHEVEFVLVHPDGSLLDVQSWTPYGATALLAREEFVLDLLAGFERTGVGVEQVHAEYGEAQFEVSLGPDDPIRAADALILARSLIVRTARRHGLGVSFSPMPAVGKVGNGAHQHLSLYRGDDALLAGGDGPHGLTTDGGHAIAGLVAGLPQLQAVLAGSALSSVRLQPGAWSGAYACWGLENREAAVRLIGGGPATPHGANVEVKIVDASANPYLATASLLGSALDGIRRRLPLPAETTTDPADLDDAERTRTGVRLLAPDQATMIDALAGSQLATRLLGEQVVTAVVAVRRYEEELFAGTPVEQVATALRLAWS</sequence>
<evidence type="ECO:0000256" key="2">
    <source>
        <dbReference type="ARBA" id="ARBA00022598"/>
    </source>
</evidence>
<dbReference type="Pfam" id="PF00120">
    <property type="entry name" value="Gln-synt_C"/>
    <property type="match status" value="1"/>
</dbReference>
<protein>
    <submittedName>
        <fullName evidence="6">Glutamine synthetase</fullName>
    </submittedName>
</protein>
<dbReference type="GO" id="GO:0006542">
    <property type="term" value="P:glutamine biosynthetic process"/>
    <property type="evidence" value="ECO:0007669"/>
    <property type="project" value="InterPro"/>
</dbReference>
<dbReference type="PROSITE" id="PS51987">
    <property type="entry name" value="GS_CATALYTIC"/>
    <property type="match status" value="1"/>
</dbReference>